<evidence type="ECO:0000256" key="2">
    <source>
        <dbReference type="ARBA" id="ARBA00022884"/>
    </source>
</evidence>
<dbReference type="InterPro" id="IPR010912">
    <property type="entry name" value="SPOC_met"/>
</dbReference>
<feature type="region of interest" description="Disordered" evidence="7">
    <location>
        <begin position="20"/>
        <end position="65"/>
    </location>
</feature>
<evidence type="ECO:0000256" key="7">
    <source>
        <dbReference type="SAM" id="MobiDB-lite"/>
    </source>
</evidence>
<gene>
    <name evidence="9" type="ORF">NP493_65g07031</name>
</gene>
<keyword evidence="4" id="KW-0175">Coiled coil</keyword>
<dbReference type="Gene3D" id="2.40.290.10">
    <property type="match status" value="1"/>
</dbReference>
<dbReference type="InterPro" id="IPR012921">
    <property type="entry name" value="SPOC_C"/>
</dbReference>
<reference evidence="9" key="1">
    <citation type="journal article" date="2023" name="Mol. Biol. Evol.">
        <title>Third-Generation Sequencing Reveals the Adaptive Role of the Epigenome in Three Deep-Sea Polychaetes.</title>
        <authorList>
            <person name="Perez M."/>
            <person name="Aroh O."/>
            <person name="Sun Y."/>
            <person name="Lan Y."/>
            <person name="Juniper S.K."/>
            <person name="Young C.R."/>
            <person name="Angers B."/>
            <person name="Qian P.Y."/>
        </authorList>
    </citation>
    <scope>NUCLEOTIDE SEQUENCE</scope>
    <source>
        <strain evidence="9">R07B-5</strain>
    </source>
</reference>
<dbReference type="InterPro" id="IPR016194">
    <property type="entry name" value="SPOC-like_C_dom_sf"/>
</dbReference>
<keyword evidence="3" id="KW-0805">Transcription regulation</keyword>
<protein>
    <recommendedName>
        <fullName evidence="8">SPOC domain-containing protein</fullName>
    </recommendedName>
</protein>
<evidence type="ECO:0000313" key="10">
    <source>
        <dbReference type="Proteomes" id="UP001209878"/>
    </source>
</evidence>
<evidence type="ECO:0000256" key="1">
    <source>
        <dbReference type="ARBA" id="ARBA00004123"/>
    </source>
</evidence>
<keyword evidence="10" id="KW-1185">Reference proteome</keyword>
<comment type="subcellular location">
    <subcellularLocation>
        <location evidence="1">Nucleus</location>
    </subcellularLocation>
</comment>
<dbReference type="Proteomes" id="UP001209878">
    <property type="component" value="Unassembled WGS sequence"/>
</dbReference>
<evidence type="ECO:0000313" key="9">
    <source>
        <dbReference type="EMBL" id="KAK2190920.1"/>
    </source>
</evidence>
<dbReference type="EMBL" id="JAODUO010000065">
    <property type="protein sequence ID" value="KAK2190920.1"/>
    <property type="molecule type" value="Genomic_DNA"/>
</dbReference>
<keyword evidence="6" id="KW-0539">Nucleus</keyword>
<evidence type="ECO:0000259" key="8">
    <source>
        <dbReference type="PROSITE" id="PS50917"/>
    </source>
</evidence>
<evidence type="ECO:0000256" key="3">
    <source>
        <dbReference type="ARBA" id="ARBA00023015"/>
    </source>
</evidence>
<evidence type="ECO:0000256" key="6">
    <source>
        <dbReference type="ARBA" id="ARBA00023242"/>
    </source>
</evidence>
<dbReference type="PROSITE" id="PS50917">
    <property type="entry name" value="SPOC"/>
    <property type="match status" value="1"/>
</dbReference>
<evidence type="ECO:0000256" key="4">
    <source>
        <dbReference type="ARBA" id="ARBA00023054"/>
    </source>
</evidence>
<organism evidence="9 10">
    <name type="scientific">Ridgeia piscesae</name>
    <name type="common">Tubeworm</name>
    <dbReference type="NCBI Taxonomy" id="27915"/>
    <lineage>
        <taxon>Eukaryota</taxon>
        <taxon>Metazoa</taxon>
        <taxon>Spiralia</taxon>
        <taxon>Lophotrochozoa</taxon>
        <taxon>Annelida</taxon>
        <taxon>Polychaeta</taxon>
        <taxon>Sedentaria</taxon>
        <taxon>Canalipalpata</taxon>
        <taxon>Sabellida</taxon>
        <taxon>Siboglinidae</taxon>
        <taxon>Ridgeia</taxon>
    </lineage>
</organism>
<dbReference type="AlphaFoldDB" id="A0AAD9PA85"/>
<name>A0AAD9PA85_RIDPI</name>
<keyword evidence="5" id="KW-0804">Transcription</keyword>
<feature type="compositionally biased region" description="Pro residues" evidence="7">
    <location>
        <begin position="41"/>
        <end position="51"/>
    </location>
</feature>
<dbReference type="Pfam" id="PF07744">
    <property type="entry name" value="SPOC"/>
    <property type="match status" value="1"/>
</dbReference>
<dbReference type="SUPFAM" id="SSF100939">
    <property type="entry name" value="SPOC domain-like"/>
    <property type="match status" value="1"/>
</dbReference>
<sequence length="264" mass="28895">MIPPHMMPGVVAQPQPNLIQTHGLPLDHHPMKGHAAGSGRPPSPLPSPRPITPHVSHVTASLPSPGAQSMMQLQHLHGGTTGREMLMQTEQPHDNMRMLLQRYPVMWQGHLALKNDSSSVQMHFVAGSKSLVTNSLSQFGTDSEGTPLRIAQRMRLEPTQLDGVSRRMQNADEFSMLLALPCGHDHVDIIAHSKTLEIGFISYLQQKQAAGIVNVPVPGSPQPAFVVHIFPPCEFTQMNLHRLAPDLLQNIGSMAHMLIIVTTV</sequence>
<dbReference type="GO" id="GO:0005634">
    <property type="term" value="C:nucleus"/>
    <property type="evidence" value="ECO:0007669"/>
    <property type="project" value="UniProtKB-SubCell"/>
</dbReference>
<feature type="domain" description="SPOC" evidence="8">
    <location>
        <begin position="96"/>
        <end position="264"/>
    </location>
</feature>
<proteinExistence type="predicted"/>
<comment type="caution">
    <text evidence="9">The sequence shown here is derived from an EMBL/GenBank/DDBJ whole genome shotgun (WGS) entry which is preliminary data.</text>
</comment>
<dbReference type="GO" id="GO:0003723">
    <property type="term" value="F:RNA binding"/>
    <property type="evidence" value="ECO:0007669"/>
    <property type="project" value="UniProtKB-KW"/>
</dbReference>
<keyword evidence="2" id="KW-0694">RNA-binding</keyword>
<dbReference type="FunFam" id="2.40.290.10:FF:000002">
    <property type="entry name" value="Spen family transcriptional repressor"/>
    <property type="match status" value="1"/>
</dbReference>
<accession>A0AAD9PA85</accession>
<evidence type="ECO:0000256" key="5">
    <source>
        <dbReference type="ARBA" id="ARBA00023163"/>
    </source>
</evidence>
<dbReference type="CDD" id="cd21543">
    <property type="entry name" value="SPOC_SHARP"/>
    <property type="match status" value="1"/>
</dbReference>